<evidence type="ECO:0000313" key="1">
    <source>
        <dbReference type="EMBL" id="QZD91287.1"/>
    </source>
</evidence>
<sequence>MTRARAGKWYASLAEAQRQANRIGAGFTDALGHFIAYRGTVLEMRDNSAS</sequence>
<accession>A0ABX8ZQT8</accession>
<reference evidence="1 2" key="1">
    <citation type="submission" date="2021-08" db="EMBL/GenBank/DDBJ databases">
        <title>Comparative Genomics Analysis of the Genus Qipengyuania Reveals Extensive Genetic Diversity and Metabolic Versatility, Including the Description of Fifteen Novel Species.</title>
        <authorList>
            <person name="Liu Y."/>
        </authorList>
    </citation>
    <scope>NUCLEOTIDE SEQUENCE [LARGE SCALE GENOMIC DNA]</scope>
    <source>
        <strain evidence="1 2">1NDH13</strain>
    </source>
</reference>
<dbReference type="RefSeq" id="WP_221426738.1">
    <property type="nucleotide sequence ID" value="NZ_CP081295.1"/>
</dbReference>
<organism evidence="1 2">
    <name type="scientific">Qipengyuania aurantiaca</name>
    <dbReference type="NCBI Taxonomy" id="2867233"/>
    <lineage>
        <taxon>Bacteria</taxon>
        <taxon>Pseudomonadati</taxon>
        <taxon>Pseudomonadota</taxon>
        <taxon>Alphaproteobacteria</taxon>
        <taxon>Sphingomonadales</taxon>
        <taxon>Erythrobacteraceae</taxon>
        <taxon>Qipengyuania</taxon>
    </lineage>
</organism>
<dbReference type="EMBL" id="CP081295">
    <property type="protein sequence ID" value="QZD91287.1"/>
    <property type="molecule type" value="Genomic_DNA"/>
</dbReference>
<keyword evidence="2" id="KW-1185">Reference proteome</keyword>
<dbReference type="Proteomes" id="UP000824281">
    <property type="component" value="Chromosome"/>
</dbReference>
<gene>
    <name evidence="1" type="ORF">K3148_13605</name>
</gene>
<protein>
    <submittedName>
        <fullName evidence="1">Uncharacterized protein</fullName>
    </submittedName>
</protein>
<evidence type="ECO:0000313" key="2">
    <source>
        <dbReference type="Proteomes" id="UP000824281"/>
    </source>
</evidence>
<name>A0ABX8ZQT8_9SPHN</name>
<proteinExistence type="predicted"/>